<reference evidence="1 2" key="1">
    <citation type="journal article" date="2013" name="Open Biol.">
        <title>Genomics and genetics of Sulfolobus islandicus LAL14/1, a model hyperthermophilic archaeon.</title>
        <authorList>
            <person name="Jaubert C."/>
            <person name="Danioux C."/>
            <person name="Oberto J."/>
            <person name="Cortez D."/>
            <person name="Bize A."/>
            <person name="Krupovic M."/>
            <person name="She Q."/>
            <person name="Forterre P."/>
            <person name="Prangishvili D."/>
            <person name="Sezonov G."/>
        </authorList>
    </citation>
    <scope>NUCLEOTIDE SEQUENCE [LARGE SCALE GENOMIC DNA]</scope>
    <source>
        <strain evidence="1">LAL14/1</strain>
    </source>
</reference>
<proteinExistence type="predicted"/>
<organism>
    <name type="scientific">Saccharolobus islandicus LAL14/1</name>
    <dbReference type="NCBI Taxonomy" id="1241935"/>
    <lineage>
        <taxon>Archaea</taxon>
        <taxon>Thermoproteota</taxon>
        <taxon>Thermoprotei</taxon>
        <taxon>Sulfolobales</taxon>
        <taxon>Sulfolobaceae</taxon>
        <taxon>Saccharolobus</taxon>
    </lineage>
</organism>
<evidence type="ECO:0000313" key="2">
    <source>
        <dbReference type="Proteomes" id="UP000013006"/>
    </source>
</evidence>
<dbReference type="Proteomes" id="UP000013006">
    <property type="component" value="Chromosome"/>
</dbReference>
<name>M9UCJ1_SACIS</name>
<accession>M9UCJ1</accession>
<dbReference type="HOGENOM" id="CLU_2748384_0_0_2"/>
<gene>
    <name evidence="1" type="ORF">SiL_0794</name>
</gene>
<evidence type="ECO:0000313" key="1">
    <source>
        <dbReference type="EMBL" id="AGJ62251.1"/>
    </source>
</evidence>
<dbReference type="AlphaFoldDB" id="M9UCJ1"/>
<dbReference type="EMBL" id="CP003928">
    <property type="protein sequence ID" value="AGJ62251.1"/>
    <property type="molecule type" value="Genomic_DNA"/>
</dbReference>
<sequence length="70" mass="8122">MWRATLRNPSSTRGITERFRSMEPPLWVKGDRGCSEKQEIPIVRWRCPVRKGGVVHTYPIPAKSNGNWED</sequence>
<protein>
    <submittedName>
        <fullName evidence="1">Uncharacterized protein</fullName>
    </submittedName>
</protein>
<dbReference type="KEGG" id="sic:SiL_0794"/>